<dbReference type="Proteomes" id="UP000194360">
    <property type="component" value="Unassembled WGS sequence"/>
</dbReference>
<keyword evidence="5" id="KW-1185">Reference proteome</keyword>
<comment type="caution">
    <text evidence="4">The sequence shown here is derived from an EMBL/GenBank/DDBJ whole genome shotgun (WGS) entry which is preliminary data.</text>
</comment>
<comment type="similarity">
    <text evidence="1">Belongs to the bacterial solute-binding protein 8 family.</text>
</comment>
<gene>
    <name evidence="4" type="primary">btuF_1</name>
    <name evidence="4" type="ORF">BG845_00189</name>
</gene>
<dbReference type="PANTHER" id="PTHR30535:SF7">
    <property type="entry name" value="IRON(III) DICITRATE-BINDING PROTEIN"/>
    <property type="match status" value="1"/>
</dbReference>
<dbReference type="Pfam" id="PF01497">
    <property type="entry name" value="Peripla_BP_2"/>
    <property type="match status" value="1"/>
</dbReference>
<keyword evidence="2" id="KW-0732">Signal</keyword>
<dbReference type="PANTHER" id="PTHR30535">
    <property type="entry name" value="VITAMIN B12-BINDING PROTEIN"/>
    <property type="match status" value="1"/>
</dbReference>
<feature type="chain" id="PRO_5039097865" evidence="2">
    <location>
        <begin position="26"/>
        <end position="329"/>
    </location>
</feature>
<dbReference type="InterPro" id="IPR002491">
    <property type="entry name" value="ABC_transptr_periplasmic_BD"/>
</dbReference>
<evidence type="ECO:0000313" key="4">
    <source>
        <dbReference type="EMBL" id="OSY44069.1"/>
    </source>
</evidence>
<proteinExistence type="inferred from homology"/>
<dbReference type="PROSITE" id="PS51257">
    <property type="entry name" value="PROKAR_LIPOPROTEIN"/>
    <property type="match status" value="1"/>
</dbReference>
<dbReference type="Gene3D" id="3.40.50.1980">
    <property type="entry name" value="Nitrogenase molybdenum iron protein domain"/>
    <property type="match status" value="2"/>
</dbReference>
<evidence type="ECO:0000313" key="5">
    <source>
        <dbReference type="Proteomes" id="UP000194360"/>
    </source>
</evidence>
<evidence type="ECO:0000256" key="2">
    <source>
        <dbReference type="SAM" id="SignalP"/>
    </source>
</evidence>
<dbReference type="RefSeq" id="WP_174824263.1">
    <property type="nucleotide sequence ID" value="NZ_AP018920.1"/>
</dbReference>
<dbReference type="InterPro" id="IPR050902">
    <property type="entry name" value="ABC_Transporter_SBP"/>
</dbReference>
<accession>A0A1Y2NA77</accession>
<dbReference type="CDD" id="cd01148">
    <property type="entry name" value="TroA_a"/>
    <property type="match status" value="1"/>
</dbReference>
<dbReference type="EMBL" id="MIGB01000001">
    <property type="protein sequence ID" value="OSY44069.1"/>
    <property type="molecule type" value="Genomic_DNA"/>
</dbReference>
<dbReference type="AlphaFoldDB" id="A0A1Y2NA77"/>
<sequence>MFRSRPSPGAALAAASLLFLAGCGAAVQDSPTTAGTADGFPVVDDNCGVETVYDAPPARAVTLTSNATELMLELGLQDSMVGTAYLKNRPIGEQYAEAYGSVPVIAPGQPSLEQLLAVEPDFVYAGYPDGFSESSGHTRERLGELGVRTHLNPESCRDGRSGFDDLFGEIDRIGAVFGVPDRAAESVSGLRDRLDTVTEQLGTVEPVPVFVYNSGADAPRTAGGKAILTEIIERAGGRNVFDDVDERWPQVSWEQVAQRRPAVILIYDYLEPSVESKIETLRATPAVADVPALATNAFPTVGLSLAQPGPRSVDAVEQLARDLHPDRFR</sequence>
<feature type="signal peptide" evidence="2">
    <location>
        <begin position="1"/>
        <end position="25"/>
    </location>
</feature>
<dbReference type="PROSITE" id="PS50983">
    <property type="entry name" value="FE_B12_PBP"/>
    <property type="match status" value="1"/>
</dbReference>
<protein>
    <submittedName>
        <fullName evidence="4">Vitamin B12-binding protein</fullName>
    </submittedName>
</protein>
<name>A0A1Y2NA77_PSEAH</name>
<feature type="domain" description="Fe/B12 periplasmic-binding" evidence="3">
    <location>
        <begin position="59"/>
        <end position="327"/>
    </location>
</feature>
<evidence type="ECO:0000259" key="3">
    <source>
        <dbReference type="PROSITE" id="PS50983"/>
    </source>
</evidence>
<dbReference type="SUPFAM" id="SSF53807">
    <property type="entry name" value="Helical backbone' metal receptor"/>
    <property type="match status" value="1"/>
</dbReference>
<reference evidence="4 5" key="1">
    <citation type="submission" date="2016-09" db="EMBL/GenBank/DDBJ databases">
        <title>Pseudonocardia autotrophica DSM535, a candidate organism with high potential of specific P450 cytochromes.</title>
        <authorList>
            <person name="Grumaz C."/>
            <person name="Vainshtein Y."/>
            <person name="Kirstahler P."/>
            <person name="Sohn K."/>
        </authorList>
    </citation>
    <scope>NUCLEOTIDE SEQUENCE [LARGE SCALE GENOMIC DNA]</scope>
    <source>
        <strain evidence="4 5">DSM 535</strain>
    </source>
</reference>
<dbReference type="STRING" id="2074.BG845_00189"/>
<evidence type="ECO:0000256" key="1">
    <source>
        <dbReference type="ARBA" id="ARBA00008814"/>
    </source>
</evidence>
<organism evidence="4 5">
    <name type="scientific">Pseudonocardia autotrophica</name>
    <name type="common">Amycolata autotrophica</name>
    <name type="synonym">Nocardia autotrophica</name>
    <dbReference type="NCBI Taxonomy" id="2074"/>
    <lineage>
        <taxon>Bacteria</taxon>
        <taxon>Bacillati</taxon>
        <taxon>Actinomycetota</taxon>
        <taxon>Actinomycetes</taxon>
        <taxon>Pseudonocardiales</taxon>
        <taxon>Pseudonocardiaceae</taxon>
        <taxon>Pseudonocardia</taxon>
    </lineage>
</organism>